<dbReference type="PROSITE" id="PS51257">
    <property type="entry name" value="PROKAR_LIPOPROTEIN"/>
    <property type="match status" value="1"/>
</dbReference>
<dbReference type="Pfam" id="PF12079">
    <property type="entry name" value="DUF3558"/>
    <property type="match status" value="1"/>
</dbReference>
<dbReference type="Proteomes" id="UP000199025">
    <property type="component" value="Unassembled WGS sequence"/>
</dbReference>
<dbReference type="STRING" id="115433.SAMN05421835_10820"/>
<proteinExistence type="predicted"/>
<evidence type="ECO:0000313" key="1">
    <source>
        <dbReference type="EMBL" id="SFJ73208.1"/>
    </source>
</evidence>
<dbReference type="AlphaFoldDB" id="A0A1I3TPR2"/>
<evidence type="ECO:0000313" key="2">
    <source>
        <dbReference type="Proteomes" id="UP000199025"/>
    </source>
</evidence>
<dbReference type="InterPro" id="IPR024520">
    <property type="entry name" value="DUF3558"/>
</dbReference>
<keyword evidence="2" id="KW-1185">Reference proteome</keyword>
<sequence length="190" mass="20095">MPPRGSAVFLAMLTLSGCTSSIGGVAAPAPSTSRTPELPPRAKDLSLLGKDPCALLTPAQLDQLGENGAPRQLAEDVQRDGPTCAFDVDARTPTYTYYLETIPTADIRDWLTGAHHRSSLVREPADVPGFPALLNYAPGDEGCETLVGVADGQTLRAQVAPDDGSFPQWQLCDMATTVAKMAVETLETVK</sequence>
<name>A0A1I3TPR2_9PSEU</name>
<gene>
    <name evidence="1" type="ORF">SAMN05421835_10820</name>
</gene>
<accession>A0A1I3TPR2</accession>
<reference evidence="1 2" key="1">
    <citation type="submission" date="2016-10" db="EMBL/GenBank/DDBJ databases">
        <authorList>
            <person name="de Groot N.N."/>
        </authorList>
    </citation>
    <scope>NUCLEOTIDE SEQUENCE [LARGE SCALE GENOMIC DNA]</scope>
    <source>
        <strain evidence="1 2">DSM 44468</strain>
    </source>
</reference>
<dbReference type="OrthoDB" id="3700944at2"/>
<dbReference type="EMBL" id="FORP01000008">
    <property type="protein sequence ID" value="SFJ73208.1"/>
    <property type="molecule type" value="Genomic_DNA"/>
</dbReference>
<protein>
    <recommendedName>
        <fullName evidence="3">DUF3558 domain-containing protein</fullName>
    </recommendedName>
</protein>
<evidence type="ECO:0008006" key="3">
    <source>
        <dbReference type="Google" id="ProtNLM"/>
    </source>
</evidence>
<organism evidence="1 2">
    <name type="scientific">Amycolatopsis sacchari</name>
    <dbReference type="NCBI Taxonomy" id="115433"/>
    <lineage>
        <taxon>Bacteria</taxon>
        <taxon>Bacillati</taxon>
        <taxon>Actinomycetota</taxon>
        <taxon>Actinomycetes</taxon>
        <taxon>Pseudonocardiales</taxon>
        <taxon>Pseudonocardiaceae</taxon>
        <taxon>Amycolatopsis</taxon>
    </lineage>
</organism>